<dbReference type="PANTHER" id="PTHR43792">
    <property type="entry name" value="GNAT FAMILY, PUTATIVE (AFU_ORTHOLOGUE AFUA_3G00765)-RELATED-RELATED"/>
    <property type="match status" value="1"/>
</dbReference>
<dbReference type="PANTHER" id="PTHR43792:SF1">
    <property type="entry name" value="N-ACETYLTRANSFERASE DOMAIN-CONTAINING PROTEIN"/>
    <property type="match status" value="1"/>
</dbReference>
<dbReference type="GO" id="GO:0016747">
    <property type="term" value="F:acyltransferase activity, transferring groups other than amino-acyl groups"/>
    <property type="evidence" value="ECO:0007669"/>
    <property type="project" value="InterPro"/>
</dbReference>
<dbReference type="InterPro" id="IPR016181">
    <property type="entry name" value="Acyl_CoA_acyltransferase"/>
</dbReference>
<evidence type="ECO:0000259" key="1">
    <source>
        <dbReference type="PROSITE" id="PS51186"/>
    </source>
</evidence>
<dbReference type="InterPro" id="IPR000182">
    <property type="entry name" value="GNAT_dom"/>
</dbReference>
<dbReference type="InterPro" id="IPR051531">
    <property type="entry name" value="N-acetyltransferase"/>
</dbReference>
<dbReference type="AlphaFoldDB" id="A0A7G9GTQ2"/>
<sequence>MIETKRLILRPFHEQDTEALLEIMKDKEVNTFLPWFPFKSLEETKKYLKSFYLDYQGEGFRYAICLKDDNKPIGYIHVGDGDSFDFGYALRKEFWRQGIVSEAANAFIEMLKTTDIPYITATHDVLNPRSGHVMKAIGMKYCYTYAEHWMPKDIDVNFRMYQMNFDGSDFVYQKYWNMYPHRIENLEDDSDSTTGRVQ</sequence>
<dbReference type="Proteomes" id="UP000515856">
    <property type="component" value="Chromosome"/>
</dbReference>
<reference evidence="2 3" key="1">
    <citation type="submission" date="2020-08" db="EMBL/GenBank/DDBJ databases">
        <authorList>
            <person name="Liu C."/>
            <person name="Sun Q."/>
        </authorList>
    </citation>
    <scope>NUCLEOTIDE SEQUENCE [LARGE SCALE GENOMIC DNA]</scope>
    <source>
        <strain evidence="2 3">NSJ-61</strain>
    </source>
</reference>
<gene>
    <name evidence="2" type="ORF">H9Q80_09725</name>
</gene>
<dbReference type="RefSeq" id="WP_117454868.1">
    <property type="nucleotide sequence ID" value="NZ_CP060636.1"/>
</dbReference>
<proteinExistence type="predicted"/>
<dbReference type="KEGG" id="ehn:H9Q80_09725"/>
<feature type="domain" description="N-acetyltransferase" evidence="1">
    <location>
        <begin position="7"/>
        <end position="155"/>
    </location>
</feature>
<dbReference type="Pfam" id="PF13302">
    <property type="entry name" value="Acetyltransf_3"/>
    <property type="match status" value="1"/>
</dbReference>
<evidence type="ECO:0000313" key="2">
    <source>
        <dbReference type="EMBL" id="QNM14184.1"/>
    </source>
</evidence>
<dbReference type="EMBL" id="CP060636">
    <property type="protein sequence ID" value="QNM14184.1"/>
    <property type="molecule type" value="Genomic_DNA"/>
</dbReference>
<name>A0A7G9GTQ2_9FIRM</name>
<dbReference type="Gene3D" id="3.40.630.30">
    <property type="match status" value="1"/>
</dbReference>
<evidence type="ECO:0000313" key="3">
    <source>
        <dbReference type="Proteomes" id="UP000515856"/>
    </source>
</evidence>
<dbReference type="PROSITE" id="PS51186">
    <property type="entry name" value="GNAT"/>
    <property type="match status" value="1"/>
</dbReference>
<accession>A0A7G9GTQ2</accession>
<organism evidence="2 3">
    <name type="scientific">[Eubacterium] hominis</name>
    <dbReference type="NCBI Taxonomy" id="2764325"/>
    <lineage>
        <taxon>Bacteria</taxon>
        <taxon>Bacillati</taxon>
        <taxon>Bacillota</taxon>
        <taxon>Erysipelotrichia</taxon>
        <taxon>Erysipelotrichales</taxon>
        <taxon>Erysipelotrichaceae</taxon>
        <taxon>Amedibacillus</taxon>
    </lineage>
</organism>
<keyword evidence="3" id="KW-1185">Reference proteome</keyword>
<protein>
    <submittedName>
        <fullName evidence="2">GNAT family N-acetyltransferase</fullName>
    </submittedName>
</protein>
<keyword evidence="2" id="KW-0808">Transferase</keyword>
<dbReference type="SUPFAM" id="SSF55729">
    <property type="entry name" value="Acyl-CoA N-acyltransferases (Nat)"/>
    <property type="match status" value="1"/>
</dbReference>